<comment type="caution">
    <text evidence="11">The sequence shown here is derived from an EMBL/GenBank/DDBJ whole genome shotgun (WGS) entry which is preliminary data.</text>
</comment>
<gene>
    <name evidence="11" type="ORF">HUJ06_004445</name>
</gene>
<dbReference type="InterPro" id="IPR002403">
    <property type="entry name" value="Cyt_P450_E_grp-IV"/>
</dbReference>
<dbReference type="PRINTS" id="PR00465">
    <property type="entry name" value="EP450IV"/>
</dbReference>
<evidence type="ECO:0000256" key="4">
    <source>
        <dbReference type="ARBA" id="ARBA00023002"/>
    </source>
</evidence>
<evidence type="ECO:0000256" key="2">
    <source>
        <dbReference type="ARBA" id="ARBA00010617"/>
    </source>
</evidence>
<dbReference type="PANTHER" id="PTHR24286">
    <property type="entry name" value="CYTOCHROME P450 26"/>
    <property type="match status" value="1"/>
</dbReference>
<dbReference type="GO" id="GO:0000249">
    <property type="term" value="F:C-22 sterol desaturase (NADPH) activity"/>
    <property type="evidence" value="ECO:0007669"/>
    <property type="project" value="UniProtKB-EC"/>
</dbReference>
<dbReference type="GO" id="GO:0005506">
    <property type="term" value="F:iron ion binding"/>
    <property type="evidence" value="ECO:0007669"/>
    <property type="project" value="InterPro"/>
</dbReference>
<protein>
    <recommendedName>
        <fullName evidence="6">sterol 22-desaturase</fullName>
        <ecNumber evidence="6">1.14.19.41</ecNumber>
    </recommendedName>
    <alternativeName>
        <fullName evidence="7">C-22 sterol desaturase</fullName>
    </alternativeName>
</protein>
<keyword evidence="3 9" id="KW-0479">Metal-binding</keyword>
<accession>A0A822ZS25</accession>
<evidence type="ECO:0000256" key="6">
    <source>
        <dbReference type="ARBA" id="ARBA00039038"/>
    </source>
</evidence>
<dbReference type="InterPro" id="IPR001128">
    <property type="entry name" value="Cyt_P450"/>
</dbReference>
<evidence type="ECO:0000256" key="10">
    <source>
        <dbReference type="RuleBase" id="RU000461"/>
    </source>
</evidence>
<evidence type="ECO:0000256" key="5">
    <source>
        <dbReference type="ARBA" id="ARBA00023004"/>
    </source>
</evidence>
<dbReference type="Proteomes" id="UP000607653">
    <property type="component" value="Unassembled WGS sequence"/>
</dbReference>
<keyword evidence="9 10" id="KW-0349">Heme</keyword>
<dbReference type="PRINTS" id="PR00385">
    <property type="entry name" value="P450"/>
</dbReference>
<dbReference type="InterPro" id="IPR036396">
    <property type="entry name" value="Cyt_P450_sf"/>
</dbReference>
<dbReference type="EMBL" id="DUZY01000007">
    <property type="protein sequence ID" value="DAD46215.1"/>
    <property type="molecule type" value="Genomic_DNA"/>
</dbReference>
<dbReference type="EC" id="1.14.19.41" evidence="6"/>
<dbReference type="GO" id="GO:0004497">
    <property type="term" value="F:monooxygenase activity"/>
    <property type="evidence" value="ECO:0007669"/>
    <property type="project" value="UniProtKB-KW"/>
</dbReference>
<sequence>MFVAQDASTSSLLWAMTLLDSHPDCPESDTLITMEQLTEMKYTQAVATEIIRLRAPAMLVPHIAREDFQLTESYTIPKGAIVFPSVFESSFQGFTDPNQFSEERQEDRMYKKNFLAFGAGAHQCVGQRYALNHLVLFIAMFMFIIDFKRHRTDCCDDITYFPTICPKDDCLVYRAKFKMKV</sequence>
<dbReference type="SUPFAM" id="SSF48264">
    <property type="entry name" value="Cytochrome P450"/>
    <property type="match status" value="1"/>
</dbReference>
<dbReference type="PROSITE" id="PS00086">
    <property type="entry name" value="CYTOCHROME_P450"/>
    <property type="match status" value="1"/>
</dbReference>
<comment type="similarity">
    <text evidence="2 10">Belongs to the cytochrome P450 family.</text>
</comment>
<name>A0A822ZS25_NELNU</name>
<evidence type="ECO:0000313" key="11">
    <source>
        <dbReference type="EMBL" id="DAD46215.1"/>
    </source>
</evidence>
<dbReference type="InterPro" id="IPR017972">
    <property type="entry name" value="Cyt_P450_CS"/>
</dbReference>
<comment type="catalytic activity">
    <reaction evidence="8">
        <text>5-dehydroepisterol + NADPH + O2 + H(+) = ergosta-5,7,22,24(28)-tetraen-3beta-ol + NADP(+) + 2 H2O</text>
        <dbReference type="Rhea" id="RHEA:33467"/>
        <dbReference type="ChEBI" id="CHEBI:15377"/>
        <dbReference type="ChEBI" id="CHEBI:15378"/>
        <dbReference type="ChEBI" id="CHEBI:15379"/>
        <dbReference type="ChEBI" id="CHEBI:18249"/>
        <dbReference type="ChEBI" id="CHEBI:52972"/>
        <dbReference type="ChEBI" id="CHEBI:57783"/>
        <dbReference type="ChEBI" id="CHEBI:58349"/>
        <dbReference type="EC" id="1.14.19.41"/>
    </reaction>
</comment>
<keyword evidence="10" id="KW-0503">Monooxygenase</keyword>
<comment type="cofactor">
    <cofactor evidence="1 9">
        <name>heme</name>
        <dbReference type="ChEBI" id="CHEBI:30413"/>
    </cofactor>
</comment>
<evidence type="ECO:0000256" key="3">
    <source>
        <dbReference type="ARBA" id="ARBA00022723"/>
    </source>
</evidence>
<dbReference type="GO" id="GO:0020037">
    <property type="term" value="F:heme binding"/>
    <property type="evidence" value="ECO:0007669"/>
    <property type="project" value="InterPro"/>
</dbReference>
<organism evidence="11 12">
    <name type="scientific">Nelumbo nucifera</name>
    <name type="common">Sacred lotus</name>
    <dbReference type="NCBI Taxonomy" id="4432"/>
    <lineage>
        <taxon>Eukaryota</taxon>
        <taxon>Viridiplantae</taxon>
        <taxon>Streptophyta</taxon>
        <taxon>Embryophyta</taxon>
        <taxon>Tracheophyta</taxon>
        <taxon>Spermatophyta</taxon>
        <taxon>Magnoliopsida</taxon>
        <taxon>Proteales</taxon>
        <taxon>Nelumbonaceae</taxon>
        <taxon>Nelumbo</taxon>
    </lineage>
</organism>
<dbReference type="Gene3D" id="1.10.630.10">
    <property type="entry name" value="Cytochrome P450"/>
    <property type="match status" value="1"/>
</dbReference>
<evidence type="ECO:0000256" key="7">
    <source>
        <dbReference type="ARBA" id="ARBA00041546"/>
    </source>
</evidence>
<evidence type="ECO:0000256" key="1">
    <source>
        <dbReference type="ARBA" id="ARBA00001971"/>
    </source>
</evidence>
<evidence type="ECO:0000256" key="8">
    <source>
        <dbReference type="ARBA" id="ARBA00047463"/>
    </source>
</evidence>
<dbReference type="Pfam" id="PF00067">
    <property type="entry name" value="p450"/>
    <property type="match status" value="1"/>
</dbReference>
<evidence type="ECO:0000256" key="9">
    <source>
        <dbReference type="PIRSR" id="PIRSR602403-1"/>
    </source>
</evidence>
<reference evidence="11 12" key="1">
    <citation type="journal article" date="2020" name="Mol. Biol. Evol.">
        <title>Distinct Expression and Methylation Patterns for Genes with Different Fates following a Single Whole-Genome Duplication in Flowering Plants.</title>
        <authorList>
            <person name="Shi T."/>
            <person name="Rahmani R.S."/>
            <person name="Gugger P.F."/>
            <person name="Wang M."/>
            <person name="Li H."/>
            <person name="Zhang Y."/>
            <person name="Li Z."/>
            <person name="Wang Q."/>
            <person name="Van de Peer Y."/>
            <person name="Marchal K."/>
            <person name="Chen J."/>
        </authorList>
    </citation>
    <scope>NUCLEOTIDE SEQUENCE [LARGE SCALE GENOMIC DNA]</scope>
    <source>
        <tissue evidence="11">Leaf</tissue>
    </source>
</reference>
<feature type="binding site" description="axial binding residue" evidence="9">
    <location>
        <position position="124"/>
    </location>
    <ligand>
        <name>heme</name>
        <dbReference type="ChEBI" id="CHEBI:30413"/>
    </ligand>
    <ligandPart>
        <name>Fe</name>
        <dbReference type="ChEBI" id="CHEBI:18248"/>
    </ligandPart>
</feature>
<dbReference type="AlphaFoldDB" id="A0A822ZS25"/>
<keyword evidence="12" id="KW-1185">Reference proteome</keyword>
<keyword evidence="4 10" id="KW-0560">Oxidoreductase</keyword>
<keyword evidence="5 9" id="KW-0408">Iron</keyword>
<evidence type="ECO:0000313" key="12">
    <source>
        <dbReference type="Proteomes" id="UP000607653"/>
    </source>
</evidence>
<dbReference type="PANTHER" id="PTHR24286:SF228">
    <property type="entry name" value="C-22 STEROL DESATURASE ERG5"/>
    <property type="match status" value="1"/>
</dbReference>
<proteinExistence type="inferred from homology"/>